<dbReference type="EMBL" id="BSOR01000070">
    <property type="protein sequence ID" value="GLR65059.1"/>
    <property type="molecule type" value="Genomic_DNA"/>
</dbReference>
<sequence length="183" mass="21397">MKIARINLKDVICHPSIDELYLLSKDVDSEKIYAELSDEMLIFIQNNKPLHVIKHGKNQYYFFSNWDVLVEFKSRGLKKITAILHDKKATDEFISEWAYQSEITKWIPSLKDRPQFKYLQKLIELSPPLTQKMFKDGNTKLAVSSIQKLANLTRSQVRSKIDSKDKEGTKLEQFLRESNESKS</sequence>
<organism evidence="2 3">
    <name type="scientific">Marinospirillum insulare</name>
    <dbReference type="NCBI Taxonomy" id="217169"/>
    <lineage>
        <taxon>Bacteria</taxon>
        <taxon>Pseudomonadati</taxon>
        <taxon>Pseudomonadota</taxon>
        <taxon>Gammaproteobacteria</taxon>
        <taxon>Oceanospirillales</taxon>
        <taxon>Oceanospirillaceae</taxon>
        <taxon>Marinospirillum</taxon>
    </lineage>
</organism>
<name>A0ABQ5ZYK7_9GAMM</name>
<feature type="region of interest" description="Disordered" evidence="1">
    <location>
        <begin position="159"/>
        <end position="183"/>
    </location>
</feature>
<dbReference type="Proteomes" id="UP001156682">
    <property type="component" value="Unassembled WGS sequence"/>
</dbReference>
<gene>
    <name evidence="2" type="ORF">GCM10007878_24980</name>
</gene>
<evidence type="ECO:0000313" key="3">
    <source>
        <dbReference type="Proteomes" id="UP001156682"/>
    </source>
</evidence>
<evidence type="ECO:0000256" key="1">
    <source>
        <dbReference type="SAM" id="MobiDB-lite"/>
    </source>
</evidence>
<comment type="caution">
    <text evidence="2">The sequence shown here is derived from an EMBL/GenBank/DDBJ whole genome shotgun (WGS) entry which is preliminary data.</text>
</comment>
<reference evidence="3" key="1">
    <citation type="journal article" date="2019" name="Int. J. Syst. Evol. Microbiol.">
        <title>The Global Catalogue of Microorganisms (GCM) 10K type strain sequencing project: providing services to taxonomists for standard genome sequencing and annotation.</title>
        <authorList>
            <consortium name="The Broad Institute Genomics Platform"/>
            <consortium name="The Broad Institute Genome Sequencing Center for Infectious Disease"/>
            <person name="Wu L."/>
            <person name="Ma J."/>
        </authorList>
    </citation>
    <scope>NUCLEOTIDE SEQUENCE [LARGE SCALE GENOMIC DNA]</scope>
    <source>
        <strain evidence="3">NBRC 100033</strain>
    </source>
</reference>
<keyword evidence="3" id="KW-1185">Reference proteome</keyword>
<proteinExistence type="predicted"/>
<evidence type="ECO:0000313" key="2">
    <source>
        <dbReference type="EMBL" id="GLR65059.1"/>
    </source>
</evidence>
<accession>A0ABQ5ZYK7</accession>
<dbReference type="RefSeq" id="WP_027851777.1">
    <property type="nucleotide sequence ID" value="NZ_BSOR01000070.1"/>
</dbReference>
<protein>
    <submittedName>
        <fullName evidence="2">Uncharacterized protein</fullName>
    </submittedName>
</protein>